<feature type="region of interest" description="Disordered" evidence="1">
    <location>
        <begin position="179"/>
        <end position="248"/>
    </location>
</feature>
<feature type="compositionally biased region" description="Low complexity" evidence="1">
    <location>
        <begin position="31"/>
        <end position="42"/>
    </location>
</feature>
<feature type="region of interest" description="Disordered" evidence="1">
    <location>
        <begin position="22"/>
        <end position="63"/>
    </location>
</feature>
<evidence type="ECO:0000256" key="1">
    <source>
        <dbReference type="SAM" id="MobiDB-lite"/>
    </source>
</evidence>
<name>A0A8T1V6K2_9STRA</name>
<dbReference type="Proteomes" id="UP000694044">
    <property type="component" value="Unassembled WGS sequence"/>
</dbReference>
<keyword evidence="2" id="KW-0472">Membrane</keyword>
<accession>A0A8T1V6K2</accession>
<feature type="compositionally biased region" description="Acidic residues" evidence="1">
    <location>
        <begin position="185"/>
        <end position="211"/>
    </location>
</feature>
<feature type="region of interest" description="Disordered" evidence="1">
    <location>
        <begin position="117"/>
        <end position="166"/>
    </location>
</feature>
<feature type="compositionally biased region" description="Acidic residues" evidence="1">
    <location>
        <begin position="146"/>
        <end position="156"/>
    </location>
</feature>
<keyword evidence="2" id="KW-0812">Transmembrane</keyword>
<feature type="compositionally biased region" description="Basic residues" evidence="1">
    <location>
        <begin position="293"/>
        <end position="305"/>
    </location>
</feature>
<feature type="compositionally biased region" description="Acidic residues" evidence="1">
    <location>
        <begin position="227"/>
        <end position="236"/>
    </location>
</feature>
<evidence type="ECO:0000256" key="2">
    <source>
        <dbReference type="SAM" id="Phobius"/>
    </source>
</evidence>
<dbReference type="EMBL" id="JAGDFM010000980">
    <property type="protein sequence ID" value="KAG7375698.1"/>
    <property type="molecule type" value="Genomic_DNA"/>
</dbReference>
<comment type="caution">
    <text evidence="3">The sequence shown here is derived from an EMBL/GenBank/DDBJ whole genome shotgun (WGS) entry which is preliminary data.</text>
</comment>
<feature type="region of interest" description="Disordered" evidence="1">
    <location>
        <begin position="284"/>
        <end position="305"/>
    </location>
</feature>
<protein>
    <submittedName>
        <fullName evidence="3">Uncharacterized protein</fullName>
    </submittedName>
</protein>
<feature type="compositionally biased region" description="Low complexity" evidence="1">
    <location>
        <begin position="54"/>
        <end position="63"/>
    </location>
</feature>
<dbReference type="AlphaFoldDB" id="A0A8T1V6K2"/>
<keyword evidence="4" id="KW-1185">Reference proteome</keyword>
<organism evidence="3 4">
    <name type="scientific">Phytophthora pseudosyringae</name>
    <dbReference type="NCBI Taxonomy" id="221518"/>
    <lineage>
        <taxon>Eukaryota</taxon>
        <taxon>Sar</taxon>
        <taxon>Stramenopiles</taxon>
        <taxon>Oomycota</taxon>
        <taxon>Peronosporomycetes</taxon>
        <taxon>Peronosporales</taxon>
        <taxon>Peronosporaceae</taxon>
        <taxon>Phytophthora</taxon>
    </lineage>
</organism>
<evidence type="ECO:0000313" key="4">
    <source>
        <dbReference type="Proteomes" id="UP000694044"/>
    </source>
</evidence>
<proteinExistence type="predicted"/>
<evidence type="ECO:0000313" key="3">
    <source>
        <dbReference type="EMBL" id="KAG7375698.1"/>
    </source>
</evidence>
<gene>
    <name evidence="3" type="ORF">PHYPSEUDO_015564</name>
</gene>
<dbReference type="OrthoDB" id="10668161at2759"/>
<sequence>MATELDHVEVAPRMWDKTIAAPYNGRSSSRPAAPVKDAAAVATPMQPDRASNDSGQLQSPQASLAQQSRSCPISFFAQWKSVIIPALLIIAILMATYVLWKYYTKYRQSKKTAQELLQRSAKAPAPQPASPLDIVKSVDTAKYEYDSDNEAEEEEENKDHKQHVKPKVHFQQMQDDVANTHGNEEGENDDDDDEEETADDDEEDEDEDVEEVGIGSTEEERTSLDGNSDEDDSEEEPQGRSMPFFDFPNRFSIIDEPSAPDFKKIEELIRDSSVPMLEPTAYISDIDETSPKTSRKSRKPKRVTL</sequence>
<feature type="transmembrane region" description="Helical" evidence="2">
    <location>
        <begin position="82"/>
        <end position="100"/>
    </location>
</feature>
<reference evidence="3" key="1">
    <citation type="submission" date="2021-02" db="EMBL/GenBank/DDBJ databases">
        <authorList>
            <person name="Palmer J.M."/>
        </authorList>
    </citation>
    <scope>NUCLEOTIDE SEQUENCE</scope>
    <source>
        <strain evidence="3">SCRP734</strain>
    </source>
</reference>
<keyword evidence="2" id="KW-1133">Transmembrane helix</keyword>